<evidence type="ECO:0000313" key="8">
    <source>
        <dbReference type="EMBL" id="JAV79913.1"/>
    </source>
</evidence>
<dbReference type="PANTHER" id="PTHR22775:SF48">
    <property type="entry name" value="SORTING NEXIN-25"/>
    <property type="match status" value="1"/>
</dbReference>
<proteinExistence type="inferred from homology"/>
<dbReference type="SMART" id="SM00312">
    <property type="entry name" value="PX"/>
    <property type="match status" value="1"/>
</dbReference>
<dbReference type="PROSITE" id="PS50132">
    <property type="entry name" value="RGS"/>
    <property type="match status" value="1"/>
</dbReference>
<protein>
    <recommendedName>
        <fullName evidence="11">Sorting nexin-25</fullName>
    </recommendedName>
</protein>
<feature type="domain" description="PX" evidence="6">
    <location>
        <begin position="606"/>
        <end position="730"/>
    </location>
</feature>
<dbReference type="InterPro" id="IPR036871">
    <property type="entry name" value="PX_dom_sf"/>
</dbReference>
<dbReference type="EMBL" id="GEZM01042356">
    <property type="protein sequence ID" value="JAV79913.1"/>
    <property type="molecule type" value="Transcribed_RNA"/>
</dbReference>
<dbReference type="EMBL" id="VVIM01000005">
    <property type="protein sequence ID" value="KAB0798925.1"/>
    <property type="molecule type" value="Genomic_DNA"/>
</dbReference>
<dbReference type="InterPro" id="IPR037899">
    <property type="entry name" value="SNX25_PX"/>
</dbReference>
<dbReference type="AlphaFoldDB" id="A0A1Y1M2I2"/>
<keyword evidence="2" id="KW-0175">Coiled coil</keyword>
<feature type="region of interest" description="Disordered" evidence="3">
    <location>
        <begin position="509"/>
        <end position="536"/>
    </location>
</feature>
<dbReference type="PROSITE" id="PS51207">
    <property type="entry name" value="PXA"/>
    <property type="match status" value="1"/>
</dbReference>
<dbReference type="SMART" id="SM00313">
    <property type="entry name" value="PXA"/>
    <property type="match status" value="1"/>
</dbReference>
<feature type="compositionally biased region" description="Polar residues" evidence="3">
    <location>
        <begin position="750"/>
        <end position="765"/>
    </location>
</feature>
<dbReference type="InterPro" id="IPR016137">
    <property type="entry name" value="RGS"/>
</dbReference>
<dbReference type="CDD" id="cd06878">
    <property type="entry name" value="PX_SNX25"/>
    <property type="match status" value="1"/>
</dbReference>
<evidence type="ECO:0000256" key="2">
    <source>
        <dbReference type="SAM" id="Coils"/>
    </source>
</evidence>
<feature type="transmembrane region" description="Helical" evidence="4">
    <location>
        <begin position="31"/>
        <end position="51"/>
    </location>
</feature>
<keyword evidence="10" id="KW-1185">Reference proteome</keyword>
<dbReference type="InterPro" id="IPR003114">
    <property type="entry name" value="Phox_assoc"/>
</dbReference>
<dbReference type="PROSITE" id="PS50195">
    <property type="entry name" value="PX"/>
    <property type="match status" value="1"/>
</dbReference>
<name>A0A1Y1M2I2_PHOPY</name>
<dbReference type="SUPFAM" id="SSF64268">
    <property type="entry name" value="PX domain"/>
    <property type="match status" value="1"/>
</dbReference>
<dbReference type="InterPro" id="IPR001683">
    <property type="entry name" value="PX_dom"/>
</dbReference>
<reference evidence="9" key="3">
    <citation type="submission" date="2019-08" db="EMBL/GenBank/DDBJ databases">
        <authorList>
            <consortium name="Photinus pyralis genome working group"/>
            <person name="Fallon T.R."/>
            <person name="Sander Lower S.E."/>
            <person name="Weng J.-K."/>
        </authorList>
    </citation>
    <scope>NUCLEOTIDE SEQUENCE</scope>
    <source>
        <strain evidence="9">1611_PpyrPB1</strain>
        <tissue evidence="9">Whole body</tissue>
    </source>
</reference>
<dbReference type="InterPro" id="IPR044926">
    <property type="entry name" value="RGS_subdomain_2"/>
</dbReference>
<dbReference type="Gene3D" id="1.10.167.10">
    <property type="entry name" value="Regulator of G-protein Signalling 4, domain 2"/>
    <property type="match status" value="1"/>
</dbReference>
<dbReference type="SMART" id="SM00315">
    <property type="entry name" value="RGS"/>
    <property type="match status" value="1"/>
</dbReference>
<dbReference type="Pfam" id="PF08628">
    <property type="entry name" value="Nexin_C"/>
    <property type="match status" value="1"/>
</dbReference>
<sequence>MSIGLLYAAIVIGCLGILYSPICLASSVFSLLNICMVGVGICGIVWIHVLVSSPHKTGMGIEGVQKDLEKFSNKLMNNFESVYSAKTPQNHLPVIFGRTIDSLLQQLLDYIMRDFVFIYLKDYAYEPNVINDNMKEDVWSAIHNLYQRLSRTDHVKLIACDLVNKITNHFEKIRDAKLLIAESNHPPLFTLAPHLVSYNKELEYLQNVSEVLIMFLFPRSYSLSPAKYFLREVLACKVFFPFVDHITDPDYFNQKVIIYIEAQKVAAAMHRRTFEYANSFEEFLKMVQRTNDIEMLKSIRYDIVTKIMQATTLQNINRARGVDADLEKTISSNINKSELNAAKKLKRYINQLTYAKLQLEKRLANLGWDINFQMQNDVDKILPLSSILEHLLGRKYLSQFLETVASQGLIGYWSAVEELRTAPRKNRHQLGAEIFYTFIRNPTGEIKVDKTTRKRMEAFLLGDKGPDVFYEVQQQVVQTLEDKYYQPFIISRFYKEMIAAIMDEDNITETDSGGTIEERQLSGESASSLESSLHVGDHSNYAKRKLDQLQEKLNNKMQALQALRSSLKPESRVLKILEKEVEWLEGEKRQVEAHISRTETWGENLGKWRAIVQSADIGDEKEPPQFVIVVHMVENESIEGEEGISTGWVVSRTLSQFQELHRKLRPLCSNIKNVELPSQPFKFLFGKSDKMLLEKAKVQIQKYLEFVLEDDRLNQSEAIYSFLSPSSEHLKHSTPSPKKSKFSFSTLFKGNSSEQGSRDSQTTSRQSEDDNISQCLDAPGGGGDADYSKFNGNSARFLDDNKDTIAEPIYSLMSEIFDMRGVFKYLRKTLIAFVQVTYGRTINRQIRDTIAWCFSEQMLHYYITLIIKSWWPSGTLVKPSPERAVQVKMQTKNDARKEFNANVPEILNTLVGTSAAKLGANKVFDTLQIKTMNKQLFYELLEVTLNEVFPELKIQDN</sequence>
<dbReference type="CDD" id="cd08720">
    <property type="entry name" value="RGS_SNX25"/>
    <property type="match status" value="1"/>
</dbReference>
<evidence type="ECO:0000256" key="4">
    <source>
        <dbReference type="SAM" id="Phobius"/>
    </source>
</evidence>
<evidence type="ECO:0000259" key="7">
    <source>
        <dbReference type="PROSITE" id="PS51207"/>
    </source>
</evidence>
<evidence type="ECO:0000259" key="5">
    <source>
        <dbReference type="PROSITE" id="PS50132"/>
    </source>
</evidence>
<gene>
    <name evidence="9" type="ORF">PPYR_06805</name>
</gene>
<evidence type="ECO:0000259" key="6">
    <source>
        <dbReference type="PROSITE" id="PS50195"/>
    </source>
</evidence>
<dbReference type="InterPro" id="IPR036305">
    <property type="entry name" value="RGS_sf"/>
</dbReference>
<evidence type="ECO:0000313" key="10">
    <source>
        <dbReference type="Proteomes" id="UP000327044"/>
    </source>
</evidence>
<dbReference type="Proteomes" id="UP000327044">
    <property type="component" value="Unassembled WGS sequence"/>
</dbReference>
<dbReference type="InParanoid" id="A0A1Y1M2I2"/>
<accession>A0A1Y1M2I2</accession>
<reference evidence="9 10" key="2">
    <citation type="journal article" date="2018" name="Elife">
        <title>Firefly genomes illuminate parallel origins of bioluminescence in beetles.</title>
        <authorList>
            <person name="Fallon T.R."/>
            <person name="Lower S.E."/>
            <person name="Chang C.H."/>
            <person name="Bessho-Uehara M."/>
            <person name="Martin G.J."/>
            <person name="Bewick A.J."/>
            <person name="Behringer M."/>
            <person name="Debat H.J."/>
            <person name="Wong I."/>
            <person name="Day J.C."/>
            <person name="Suvorov A."/>
            <person name="Silva C.J."/>
            <person name="Stanger-Hall K.F."/>
            <person name="Hall D.W."/>
            <person name="Schmitz R.J."/>
            <person name="Nelson D.R."/>
            <person name="Lewis S.M."/>
            <person name="Shigenobu S."/>
            <person name="Bybee S.M."/>
            <person name="Larracuente A.M."/>
            <person name="Oba Y."/>
            <person name="Weng J.K."/>
        </authorList>
    </citation>
    <scope>NUCLEOTIDE SEQUENCE [LARGE SCALE GENOMIC DNA]</scope>
    <source>
        <strain evidence="9">1611_PpyrPB1</strain>
        <tissue evidence="9">Whole body</tissue>
    </source>
</reference>
<feature type="domain" description="PXA" evidence="7">
    <location>
        <begin position="97"/>
        <end position="264"/>
    </location>
</feature>
<organism evidence="8">
    <name type="scientific">Photinus pyralis</name>
    <name type="common">Common eastern firefly</name>
    <name type="synonym">Lampyris pyralis</name>
    <dbReference type="NCBI Taxonomy" id="7054"/>
    <lineage>
        <taxon>Eukaryota</taxon>
        <taxon>Metazoa</taxon>
        <taxon>Ecdysozoa</taxon>
        <taxon>Arthropoda</taxon>
        <taxon>Hexapoda</taxon>
        <taxon>Insecta</taxon>
        <taxon>Pterygota</taxon>
        <taxon>Neoptera</taxon>
        <taxon>Endopterygota</taxon>
        <taxon>Coleoptera</taxon>
        <taxon>Polyphaga</taxon>
        <taxon>Elateriformia</taxon>
        <taxon>Elateroidea</taxon>
        <taxon>Lampyridae</taxon>
        <taxon>Lampyrinae</taxon>
        <taxon>Photinus</taxon>
    </lineage>
</organism>
<dbReference type="GO" id="GO:0035091">
    <property type="term" value="F:phosphatidylinositol binding"/>
    <property type="evidence" value="ECO:0007669"/>
    <property type="project" value="InterPro"/>
</dbReference>
<dbReference type="SUPFAM" id="SSF48097">
    <property type="entry name" value="Regulator of G-protein signaling, RGS"/>
    <property type="match status" value="1"/>
</dbReference>
<feature type="domain" description="RGS" evidence="5">
    <location>
        <begin position="383"/>
        <end position="498"/>
    </location>
</feature>
<comment type="similarity">
    <text evidence="1">Belongs to the sorting nexin family.</text>
</comment>
<evidence type="ECO:0008006" key="11">
    <source>
        <dbReference type="Google" id="ProtNLM"/>
    </source>
</evidence>
<evidence type="ECO:0000256" key="3">
    <source>
        <dbReference type="SAM" id="MobiDB-lite"/>
    </source>
</evidence>
<dbReference type="Pfam" id="PF02194">
    <property type="entry name" value="PXA"/>
    <property type="match status" value="1"/>
</dbReference>
<keyword evidence="4" id="KW-1133">Transmembrane helix</keyword>
<keyword evidence="4" id="KW-0812">Transmembrane</keyword>
<evidence type="ECO:0000256" key="1">
    <source>
        <dbReference type="ARBA" id="ARBA00010883"/>
    </source>
</evidence>
<dbReference type="PANTHER" id="PTHR22775">
    <property type="entry name" value="SORTING NEXIN"/>
    <property type="match status" value="1"/>
</dbReference>
<dbReference type="FunCoup" id="A0A1Y1M2I2">
    <property type="interactions" value="1214"/>
</dbReference>
<dbReference type="Gene3D" id="3.30.1520.10">
    <property type="entry name" value="Phox-like domain"/>
    <property type="match status" value="1"/>
</dbReference>
<feature type="coiled-coil region" evidence="2">
    <location>
        <begin position="539"/>
        <end position="594"/>
    </location>
</feature>
<dbReference type="Pfam" id="PF00615">
    <property type="entry name" value="RGS"/>
    <property type="match status" value="1"/>
</dbReference>
<evidence type="ECO:0000313" key="9">
    <source>
        <dbReference type="EMBL" id="KAB0798925.1"/>
    </source>
</evidence>
<keyword evidence="4" id="KW-0472">Membrane</keyword>
<feature type="compositionally biased region" description="Low complexity" evidence="3">
    <location>
        <begin position="522"/>
        <end position="533"/>
    </location>
</feature>
<reference evidence="8" key="1">
    <citation type="journal article" date="2016" name="Sci. Rep.">
        <title>Molecular characterization of firefly nuptial gifts: a multi-omics approach sheds light on postcopulatory sexual selection.</title>
        <authorList>
            <person name="Al-Wathiqui N."/>
            <person name="Fallon T.R."/>
            <person name="South A."/>
            <person name="Weng J.K."/>
            <person name="Lewis S.M."/>
        </authorList>
    </citation>
    <scope>NUCLEOTIDE SEQUENCE</scope>
</reference>
<feature type="region of interest" description="Disordered" evidence="3">
    <location>
        <begin position="748"/>
        <end position="783"/>
    </location>
</feature>
<dbReference type="InterPro" id="IPR013937">
    <property type="entry name" value="Sorting_nexin_C"/>
</dbReference>
<feature type="transmembrane region" description="Helical" evidence="4">
    <location>
        <begin position="6"/>
        <end position="24"/>
    </location>
</feature>
<dbReference type="Pfam" id="PF00787">
    <property type="entry name" value="PX"/>
    <property type="match status" value="1"/>
</dbReference>